<evidence type="ECO:0008006" key="4">
    <source>
        <dbReference type="Google" id="ProtNLM"/>
    </source>
</evidence>
<feature type="region of interest" description="Disordered" evidence="1">
    <location>
        <begin position="532"/>
        <end position="552"/>
    </location>
</feature>
<dbReference type="AlphaFoldDB" id="U6M1A3"/>
<dbReference type="RefSeq" id="XP_013333518.1">
    <property type="nucleotide sequence ID" value="XM_013478064.1"/>
</dbReference>
<reference evidence="2" key="1">
    <citation type="submission" date="2013-10" db="EMBL/GenBank/DDBJ databases">
        <title>Genomic analysis of the causative agents of coccidiosis in chickens.</title>
        <authorList>
            <person name="Reid A.J."/>
            <person name="Blake D."/>
            <person name="Billington K."/>
            <person name="Browne H."/>
            <person name="Dunn M."/>
            <person name="Hung S."/>
            <person name="Kawahara F."/>
            <person name="Miranda-Saavedra D."/>
            <person name="Mourier T."/>
            <person name="Nagra H."/>
            <person name="Otto T.D."/>
            <person name="Rawlings N."/>
            <person name="Sanchez A."/>
            <person name="Sanders M."/>
            <person name="Subramaniam C."/>
            <person name="Tay Y."/>
            <person name="Dear P."/>
            <person name="Doerig C."/>
            <person name="Gruber A."/>
            <person name="Parkinson J."/>
            <person name="Shirley M."/>
            <person name="Wan K.L."/>
            <person name="Berriman M."/>
            <person name="Tomley F."/>
            <person name="Pain A."/>
        </authorList>
    </citation>
    <scope>NUCLEOTIDE SEQUENCE [LARGE SCALE GENOMIC DNA]</scope>
    <source>
        <strain evidence="2">Weybridge</strain>
    </source>
</reference>
<evidence type="ECO:0000313" key="2">
    <source>
        <dbReference type="EMBL" id="CDJ56868.1"/>
    </source>
</evidence>
<proteinExistence type="predicted"/>
<name>U6M1A3_EIMMA</name>
<dbReference type="EMBL" id="HG719156">
    <property type="protein sequence ID" value="CDJ56868.1"/>
    <property type="molecule type" value="Genomic_DNA"/>
</dbReference>
<reference evidence="2" key="2">
    <citation type="submission" date="2013-10" db="EMBL/GenBank/DDBJ databases">
        <authorList>
            <person name="Aslett M."/>
        </authorList>
    </citation>
    <scope>NUCLEOTIDE SEQUENCE [LARGE SCALE GENOMIC DNA]</scope>
    <source>
        <strain evidence="2">Weybridge</strain>
    </source>
</reference>
<dbReference type="OMA" id="CCFQEDA"/>
<dbReference type="Proteomes" id="UP000030763">
    <property type="component" value="Unassembled WGS sequence"/>
</dbReference>
<accession>U6M1A3</accession>
<dbReference type="VEuPathDB" id="ToxoDB:EMWEY_00005110"/>
<evidence type="ECO:0000256" key="1">
    <source>
        <dbReference type="SAM" id="MobiDB-lite"/>
    </source>
</evidence>
<keyword evidence="3" id="KW-1185">Reference proteome</keyword>
<dbReference type="Gene3D" id="3.40.50.620">
    <property type="entry name" value="HUPs"/>
    <property type="match status" value="1"/>
</dbReference>
<organism evidence="2 3">
    <name type="scientific">Eimeria maxima</name>
    <name type="common">Coccidian parasite</name>
    <dbReference type="NCBI Taxonomy" id="5804"/>
    <lineage>
        <taxon>Eukaryota</taxon>
        <taxon>Sar</taxon>
        <taxon>Alveolata</taxon>
        <taxon>Apicomplexa</taxon>
        <taxon>Conoidasida</taxon>
        <taxon>Coccidia</taxon>
        <taxon>Eucoccidiorida</taxon>
        <taxon>Eimeriorina</taxon>
        <taxon>Eimeriidae</taxon>
        <taxon>Eimeria</taxon>
    </lineage>
</organism>
<dbReference type="SUPFAM" id="SSF52374">
    <property type="entry name" value="Nucleotidylyl transferase"/>
    <property type="match status" value="1"/>
</dbReference>
<gene>
    <name evidence="2" type="ORF">EMWEY_00005110</name>
</gene>
<dbReference type="OrthoDB" id="330671at2759"/>
<dbReference type="InterPro" id="IPR014729">
    <property type="entry name" value="Rossmann-like_a/b/a_fold"/>
</dbReference>
<sequence length="895" mass="98836">MASAKSCCFQEDAACVIIDEGVVRRLAPTEADACTEASIRESCELDDLVLFLGRALLLTRRNLYVLLCVPTECYPTSSPSLLNEPPYVGSGRRIEDAATVVSCGSQAWHLTVCLNTRVGILARRLELTSVPIIIPWVCENSHGHEPAGESTPACKHWAQRARAAVLHHYRLTVGVNAFWQCVDEAELANAVPLVLDTVSSFCSREACALWPRHCHLRPLHSSIEACPSKHEFLLGVEGQGISKIQQSSPAQPKYLCRETTCGASKEFMPAARQGDTAKADEEVSAEAPFGYALVAGTFDRLHAGHQLLLAAAVLSARRQIGLAVASGPLVKKKKVSENDVAAAGIEPFACRLQASAAFVQLLAASKGKAVHLTGFREALEEEERSMLDDLQLQSSLAGRPERFSCGSTSATGAFASTAPEEVDGSMQLQIFRITDPVGPADRLAFDCLVVSAETVKGANMVNKSRVEAGNEPVFVLSVELVPTDGWVPRHSIEALARHLPFHLFTEADQFEGRSDFSRPTVYETLPESLMQSRANAATKEEEPAGVARKYRNSKAESLDTSWNKLSSTTLRQQQLRRLCYWSIAELRNRFEEAWFWLARSKGEGEIAERLSSATMWNILCAEHAVPWRRLHTFDRLARALKRLESWNISVKREPIVLSLFLGSMLACPCKYVTLTTRACEASDPRGLGRADSATLCTCLSWSPEAEDAAWQRCAIELLTKLQCTWGGRPSANVENCQQATGKVSASPATASFDTLLEGHFSLLMDLLWEQRTATLARLAPTVRPVSASRRRHAAVRDDGVATFRRLARRLEQLEFTDISMDETTRLQRLRQEYFFVTDDCFNSYRVEQLAQLLESESSLDCLSHDELSHAREKVECELNILASQSLRDEQTPLSP</sequence>
<protein>
    <recommendedName>
        <fullName evidence="4">Cytidyltransferase-like domain-containing protein</fullName>
    </recommendedName>
</protein>
<dbReference type="GeneID" id="25334497"/>
<evidence type="ECO:0000313" key="3">
    <source>
        <dbReference type="Proteomes" id="UP000030763"/>
    </source>
</evidence>